<dbReference type="AlphaFoldDB" id="A0A6A6TJ13"/>
<proteinExistence type="predicted"/>
<evidence type="ECO:0000313" key="2">
    <source>
        <dbReference type="Proteomes" id="UP000799324"/>
    </source>
</evidence>
<reference evidence="1" key="1">
    <citation type="journal article" date="2020" name="Stud. Mycol.">
        <title>101 Dothideomycetes genomes: a test case for predicting lifestyles and emergence of pathogens.</title>
        <authorList>
            <person name="Haridas S."/>
            <person name="Albert R."/>
            <person name="Binder M."/>
            <person name="Bloem J."/>
            <person name="Labutti K."/>
            <person name="Salamov A."/>
            <person name="Andreopoulos B."/>
            <person name="Baker S."/>
            <person name="Barry K."/>
            <person name="Bills G."/>
            <person name="Bluhm B."/>
            <person name="Cannon C."/>
            <person name="Castanera R."/>
            <person name="Culley D."/>
            <person name="Daum C."/>
            <person name="Ezra D."/>
            <person name="Gonzalez J."/>
            <person name="Henrissat B."/>
            <person name="Kuo A."/>
            <person name="Liang C."/>
            <person name="Lipzen A."/>
            <person name="Lutzoni F."/>
            <person name="Magnuson J."/>
            <person name="Mondo S."/>
            <person name="Nolan M."/>
            <person name="Ohm R."/>
            <person name="Pangilinan J."/>
            <person name="Park H.-J."/>
            <person name="Ramirez L."/>
            <person name="Alfaro M."/>
            <person name="Sun H."/>
            <person name="Tritt A."/>
            <person name="Yoshinaga Y."/>
            <person name="Zwiers L.-H."/>
            <person name="Turgeon B."/>
            <person name="Goodwin S."/>
            <person name="Spatafora J."/>
            <person name="Crous P."/>
            <person name="Grigoriev I."/>
        </authorList>
    </citation>
    <scope>NUCLEOTIDE SEQUENCE</scope>
    <source>
        <strain evidence="1">CBS 122681</strain>
    </source>
</reference>
<dbReference type="EMBL" id="MU004307">
    <property type="protein sequence ID" value="KAF2659406.1"/>
    <property type="molecule type" value="Genomic_DNA"/>
</dbReference>
<accession>A0A6A6TJ13</accession>
<sequence>MQNALKLGLRLNSDRGGARKCFETTGDSRVTIVCSDNISAISEYGITLRRRSLSPTRCGLLQPHWPLSSDTSVFMRRSNVTWSSAGNTSITVVRAVVTLERPTGEASRFSPSLCSQAQISGLCHGSRFSILCMSWRAWTPNDVYWSTAQIRLNNNPFISQRQSYSVGVSHHVELGHFRSSVRGPQLHAYQSGSWTYQTAICHAAHRQFPRPSIPM</sequence>
<gene>
    <name evidence="1" type="ORF">K491DRAFT_194599</name>
</gene>
<protein>
    <submittedName>
        <fullName evidence="1">Uncharacterized protein</fullName>
    </submittedName>
</protein>
<evidence type="ECO:0000313" key="1">
    <source>
        <dbReference type="EMBL" id="KAF2659406.1"/>
    </source>
</evidence>
<organism evidence="1 2">
    <name type="scientific">Lophiostoma macrostomum CBS 122681</name>
    <dbReference type="NCBI Taxonomy" id="1314788"/>
    <lineage>
        <taxon>Eukaryota</taxon>
        <taxon>Fungi</taxon>
        <taxon>Dikarya</taxon>
        <taxon>Ascomycota</taxon>
        <taxon>Pezizomycotina</taxon>
        <taxon>Dothideomycetes</taxon>
        <taxon>Pleosporomycetidae</taxon>
        <taxon>Pleosporales</taxon>
        <taxon>Lophiostomataceae</taxon>
        <taxon>Lophiostoma</taxon>
    </lineage>
</organism>
<name>A0A6A6TJ13_9PLEO</name>
<dbReference type="Proteomes" id="UP000799324">
    <property type="component" value="Unassembled WGS sequence"/>
</dbReference>
<keyword evidence="2" id="KW-1185">Reference proteome</keyword>